<protein>
    <recommendedName>
        <fullName evidence="3">MerR family transcriptional regulator</fullName>
    </recommendedName>
</protein>
<evidence type="ECO:0000313" key="2">
    <source>
        <dbReference type="Proteomes" id="UP000077885"/>
    </source>
</evidence>
<evidence type="ECO:0008006" key="3">
    <source>
        <dbReference type="Google" id="ProtNLM"/>
    </source>
</evidence>
<dbReference type="AlphaFoldDB" id="A0A1A9RWW3"/>
<gene>
    <name evidence="1" type="ORF">A7P95_09135</name>
</gene>
<sequence length="114" mass="12859">MANKAKHPLPPIPAKRYFDLEELCYLADIQPEQFYQWQQDNGIVIGRGGNQYTRQDVVKLRQLSGSFPAYVDRFNLNGRDKLGRNAATADEVKADLQNILGKIEAVLAKPQKTA</sequence>
<proteinExistence type="predicted"/>
<name>A0A1A9RWW3_9NEIS</name>
<reference evidence="2" key="1">
    <citation type="submission" date="2016-05" db="EMBL/GenBank/DDBJ databases">
        <title>Draft genome of Corynebacterium afermentans subsp. afermentans LCDC 88199T.</title>
        <authorList>
            <person name="Bernier A.-M."/>
            <person name="Bernard K."/>
        </authorList>
    </citation>
    <scope>NUCLEOTIDE SEQUENCE [LARGE SCALE GENOMIC DNA]</scope>
    <source>
        <strain evidence="2">NML02-A-017</strain>
    </source>
</reference>
<dbReference type="Proteomes" id="UP000077885">
    <property type="component" value="Unassembled WGS sequence"/>
</dbReference>
<organism evidence="1 2">
    <name type="scientific">Eikenella longinqua</name>
    <dbReference type="NCBI Taxonomy" id="1795827"/>
    <lineage>
        <taxon>Bacteria</taxon>
        <taxon>Pseudomonadati</taxon>
        <taxon>Pseudomonadota</taxon>
        <taxon>Betaproteobacteria</taxon>
        <taxon>Neisseriales</taxon>
        <taxon>Neisseriaceae</taxon>
        <taxon>Eikenella</taxon>
    </lineage>
</organism>
<dbReference type="EMBL" id="LXSL01000028">
    <property type="protein sequence ID" value="OAM26901.1"/>
    <property type="molecule type" value="Genomic_DNA"/>
</dbReference>
<keyword evidence="2" id="KW-1185">Reference proteome</keyword>
<evidence type="ECO:0000313" key="1">
    <source>
        <dbReference type="EMBL" id="OAM26901.1"/>
    </source>
</evidence>
<dbReference type="RefSeq" id="WP_067594290.1">
    <property type="nucleotide sequence ID" value="NZ_LXSL01000028.1"/>
</dbReference>
<comment type="caution">
    <text evidence="1">The sequence shown here is derived from an EMBL/GenBank/DDBJ whole genome shotgun (WGS) entry which is preliminary data.</text>
</comment>
<accession>A0A1A9RWW3</accession>
<dbReference type="OrthoDB" id="9810140at2"/>
<dbReference type="STRING" id="1795827.A7P95_09135"/>